<dbReference type="InterPro" id="IPR039425">
    <property type="entry name" value="RNA_pol_sigma-70-like"/>
</dbReference>
<keyword evidence="4" id="KW-0804">Transcription</keyword>
<dbReference type="InterPro" id="IPR007627">
    <property type="entry name" value="RNA_pol_sigma70_r2"/>
</dbReference>
<organism evidence="7 8">
    <name type="scientific">Spirosoma endophyticum</name>
    <dbReference type="NCBI Taxonomy" id="662367"/>
    <lineage>
        <taxon>Bacteria</taxon>
        <taxon>Pseudomonadati</taxon>
        <taxon>Bacteroidota</taxon>
        <taxon>Cytophagia</taxon>
        <taxon>Cytophagales</taxon>
        <taxon>Cytophagaceae</taxon>
        <taxon>Spirosoma</taxon>
    </lineage>
</organism>
<accession>A0A1I1Z9F0</accession>
<dbReference type="NCBIfam" id="TIGR02937">
    <property type="entry name" value="sigma70-ECF"/>
    <property type="match status" value="1"/>
</dbReference>
<dbReference type="Gene3D" id="1.10.10.10">
    <property type="entry name" value="Winged helix-like DNA-binding domain superfamily/Winged helix DNA-binding domain"/>
    <property type="match status" value="1"/>
</dbReference>
<dbReference type="CDD" id="cd06171">
    <property type="entry name" value="Sigma70_r4"/>
    <property type="match status" value="1"/>
</dbReference>
<evidence type="ECO:0000259" key="5">
    <source>
        <dbReference type="Pfam" id="PF04542"/>
    </source>
</evidence>
<evidence type="ECO:0000259" key="6">
    <source>
        <dbReference type="Pfam" id="PF08281"/>
    </source>
</evidence>
<dbReference type="AlphaFoldDB" id="A0A1I1Z9F0"/>
<dbReference type="InterPro" id="IPR013249">
    <property type="entry name" value="RNA_pol_sigma70_r4_t2"/>
</dbReference>
<dbReference type="GO" id="GO:0003677">
    <property type="term" value="F:DNA binding"/>
    <property type="evidence" value="ECO:0007669"/>
    <property type="project" value="InterPro"/>
</dbReference>
<dbReference type="SUPFAM" id="SSF88946">
    <property type="entry name" value="Sigma2 domain of RNA polymerase sigma factors"/>
    <property type="match status" value="1"/>
</dbReference>
<dbReference type="OrthoDB" id="941544at2"/>
<name>A0A1I1Z9F0_9BACT</name>
<evidence type="ECO:0000256" key="1">
    <source>
        <dbReference type="ARBA" id="ARBA00010641"/>
    </source>
</evidence>
<evidence type="ECO:0000313" key="8">
    <source>
        <dbReference type="Proteomes" id="UP000198598"/>
    </source>
</evidence>
<keyword evidence="2" id="KW-0805">Transcription regulation</keyword>
<dbReference type="GO" id="GO:0016987">
    <property type="term" value="F:sigma factor activity"/>
    <property type="evidence" value="ECO:0007669"/>
    <property type="project" value="UniProtKB-KW"/>
</dbReference>
<feature type="domain" description="RNA polymerase sigma factor 70 region 4 type 2" evidence="6">
    <location>
        <begin position="128"/>
        <end position="177"/>
    </location>
</feature>
<dbReference type="GO" id="GO:0006352">
    <property type="term" value="P:DNA-templated transcription initiation"/>
    <property type="evidence" value="ECO:0007669"/>
    <property type="project" value="InterPro"/>
</dbReference>
<dbReference type="STRING" id="662367.SAMN05216167_11250"/>
<dbReference type="Pfam" id="PF04542">
    <property type="entry name" value="Sigma70_r2"/>
    <property type="match status" value="1"/>
</dbReference>
<proteinExistence type="inferred from homology"/>
<protein>
    <submittedName>
        <fullName evidence="7">RNA polymerase sigma-70 factor, ECF subfamily</fullName>
    </submittedName>
</protein>
<comment type="similarity">
    <text evidence="1">Belongs to the sigma-70 factor family. ECF subfamily.</text>
</comment>
<dbReference type="EMBL" id="FOLQ01000012">
    <property type="protein sequence ID" value="SFE28172.1"/>
    <property type="molecule type" value="Genomic_DNA"/>
</dbReference>
<dbReference type="Gene3D" id="1.10.1740.10">
    <property type="match status" value="1"/>
</dbReference>
<evidence type="ECO:0000256" key="3">
    <source>
        <dbReference type="ARBA" id="ARBA00023082"/>
    </source>
</evidence>
<feature type="domain" description="RNA polymerase sigma-70 region 2" evidence="5">
    <location>
        <begin position="30"/>
        <end position="94"/>
    </location>
</feature>
<dbReference type="Proteomes" id="UP000198598">
    <property type="component" value="Unassembled WGS sequence"/>
</dbReference>
<dbReference type="InterPro" id="IPR013324">
    <property type="entry name" value="RNA_pol_sigma_r3/r4-like"/>
</dbReference>
<dbReference type="InterPro" id="IPR036388">
    <property type="entry name" value="WH-like_DNA-bd_sf"/>
</dbReference>
<dbReference type="PANTHER" id="PTHR43133">
    <property type="entry name" value="RNA POLYMERASE ECF-TYPE SIGMA FACTO"/>
    <property type="match status" value="1"/>
</dbReference>
<evidence type="ECO:0000256" key="4">
    <source>
        <dbReference type="ARBA" id="ARBA00023163"/>
    </source>
</evidence>
<dbReference type="InterPro" id="IPR014284">
    <property type="entry name" value="RNA_pol_sigma-70_dom"/>
</dbReference>
<dbReference type="SUPFAM" id="SSF88659">
    <property type="entry name" value="Sigma3 and sigma4 domains of RNA polymerase sigma factors"/>
    <property type="match status" value="1"/>
</dbReference>
<keyword evidence="3" id="KW-0731">Sigma factor</keyword>
<evidence type="ECO:0000256" key="2">
    <source>
        <dbReference type="ARBA" id="ARBA00023015"/>
    </source>
</evidence>
<gene>
    <name evidence="7" type="ORF">SAMN05216167_11250</name>
</gene>
<dbReference type="PANTHER" id="PTHR43133:SF46">
    <property type="entry name" value="RNA POLYMERASE SIGMA-70 FACTOR ECF SUBFAMILY"/>
    <property type="match status" value="1"/>
</dbReference>
<dbReference type="Pfam" id="PF08281">
    <property type="entry name" value="Sigma70_r4_2"/>
    <property type="match status" value="1"/>
</dbReference>
<evidence type="ECO:0000313" key="7">
    <source>
        <dbReference type="EMBL" id="SFE28172.1"/>
    </source>
</evidence>
<sequence>MKLFRSKHADSVTQLVKACQRQDHRAQVQFYERYKGRLMSICLRYARTVAEAEDIFQEGILKIFDRISELKKPEAVDSWVKTVMIRFAIDYYNQVTKAQKQQVSTDSIDMDWESEDYQNLFSKLNTDVLLETINELPDGYRMVINLYFVDGYPHTEIAQMLGISEGTSRSQLLRGRNLLIKKLDRKGIKHHETF</sequence>
<dbReference type="InterPro" id="IPR013325">
    <property type="entry name" value="RNA_pol_sigma_r2"/>
</dbReference>
<keyword evidence="8" id="KW-1185">Reference proteome</keyword>
<reference evidence="7 8" key="1">
    <citation type="submission" date="2016-10" db="EMBL/GenBank/DDBJ databases">
        <authorList>
            <person name="de Groot N.N."/>
        </authorList>
    </citation>
    <scope>NUCLEOTIDE SEQUENCE [LARGE SCALE GENOMIC DNA]</scope>
    <source>
        <strain evidence="7 8">DSM 26130</strain>
    </source>
</reference>
<dbReference type="RefSeq" id="WP_093831023.1">
    <property type="nucleotide sequence ID" value="NZ_FOLQ01000012.1"/>
</dbReference>